<dbReference type="Pfam" id="PF12895">
    <property type="entry name" value="ANAPC3"/>
    <property type="match status" value="1"/>
</dbReference>
<proteinExistence type="predicted"/>
<protein>
    <submittedName>
        <fullName evidence="4">Tetratricopeptide repeat protein</fullName>
    </submittedName>
</protein>
<dbReference type="Pfam" id="PF14559">
    <property type="entry name" value="TPR_19"/>
    <property type="match status" value="1"/>
</dbReference>
<evidence type="ECO:0000256" key="2">
    <source>
        <dbReference type="ARBA" id="ARBA00022803"/>
    </source>
</evidence>
<dbReference type="InterPro" id="IPR051685">
    <property type="entry name" value="Ycf3/AcsC/BcsC/TPR_MFPF"/>
</dbReference>
<accession>A0A4Q1SJD2</accession>
<dbReference type="OrthoDB" id="112778at2"/>
<gene>
    <name evidence="4" type="ORF">ESZ00_07675</name>
</gene>
<keyword evidence="5" id="KW-1185">Reference proteome</keyword>
<dbReference type="InterPro" id="IPR011990">
    <property type="entry name" value="TPR-like_helical_dom_sf"/>
</dbReference>
<dbReference type="SUPFAM" id="SSF48452">
    <property type="entry name" value="TPR-like"/>
    <property type="match status" value="2"/>
</dbReference>
<sequence length="872" mass="96240">MQLRVNPDFAPGEIVLSQPVVEARQREVRFCIVSIEQGSLLVFVDGGLRLAHAVENVAELKVRGGQLRIETDRFTQMLFSSREIALCLQHGGEVDMRPGGRMLRMTVQRDCRLEVPHGGGILVEIREAEPEVVVGSRHAGIELDRMLKMFDRRSIGLPVVIDTAKPVGIERILRIDGNELLQLPRGPVPLSHADIGHGKRELQGLRQRLDRLGLLPCNGGVAIVVVQKINAGDGEQKAVSIRGLLRRLNLRQQKALRAAIVLRIERALQRLRLIRREPGSTDSGDARLRFFFHGLSQATITRTQRGERDQKSRSVTPLRHRLSLLWPRETTSCSRGSTRREEPFRDASRWKMAGCALLTLMLASSCAQAQRAGYQDTVLKIQGQIESHDLDGARVLLASAMKHYPNDGGLENLLGVVEAQSQHRDAAKHAFSQAVVLDPKLLSAWQNLARIEMEDADHDPKSAEDALRSYTHALALDPSDAESIYGAATAAMWRHAYATSLAYLQKLDGESRAKARVQAVLCADELGAGHTAAAEQAAARMAASLDLLESDVMLALPALRAAHRADILDTLLSSAHAHEPLSPAGLRMLGLAQEAEGKPQQAKATLEHVYELEPTNTAPLVDLARIALAQNDKQGALGYLAHARAIAPKDAALAYQYGFVCLQMELLREAQSAMAQAVQLAPDNPDYLLTMGTVATGADALPYLERYRAMRPDDPAGYLASGIAYLDNNHFDEALSWLRKAVASPKTAFSAHYYLGRTLREQAKYKEALTELHQADVLRPNQPEVLAEIGADYFWLKQYGDAVGPLKHALELEPDNYVANYALLRLYSQTGDPQREEQAKRFTALRTQREDRYRDAMRVIEARPQPLSGAGP</sequence>
<dbReference type="PANTHER" id="PTHR44943:SF8">
    <property type="entry name" value="TPR REPEAT-CONTAINING PROTEIN MJ0263"/>
    <property type="match status" value="1"/>
</dbReference>
<feature type="repeat" description="TPR" evidence="3">
    <location>
        <begin position="783"/>
        <end position="816"/>
    </location>
</feature>
<dbReference type="PANTHER" id="PTHR44943">
    <property type="entry name" value="CELLULOSE SYNTHASE OPERON PROTEIN C"/>
    <property type="match status" value="1"/>
</dbReference>
<comment type="caution">
    <text evidence="4">The sequence shown here is derived from an EMBL/GenBank/DDBJ whole genome shotgun (WGS) entry which is preliminary data.</text>
</comment>
<evidence type="ECO:0000313" key="5">
    <source>
        <dbReference type="Proteomes" id="UP000290253"/>
    </source>
</evidence>
<reference evidence="4 5" key="1">
    <citation type="journal article" date="2016" name="Int. J. Syst. Evol. Microbiol.">
        <title>Acidipila dinghuensis sp. nov., an acidobacterium isolated from forest soil.</title>
        <authorList>
            <person name="Jiang Y.W."/>
            <person name="Wang J."/>
            <person name="Chen M.H."/>
            <person name="Lv Y.Y."/>
            <person name="Qiu L.H."/>
        </authorList>
    </citation>
    <scope>NUCLEOTIDE SEQUENCE [LARGE SCALE GENOMIC DNA]</scope>
    <source>
        <strain evidence="4 5">DHOF10</strain>
    </source>
</reference>
<evidence type="ECO:0000313" key="4">
    <source>
        <dbReference type="EMBL" id="RXS97736.1"/>
    </source>
</evidence>
<dbReference type="PROSITE" id="PS50005">
    <property type="entry name" value="TPR"/>
    <property type="match status" value="2"/>
</dbReference>
<dbReference type="InterPro" id="IPR019734">
    <property type="entry name" value="TPR_rpt"/>
</dbReference>
<dbReference type="AlphaFoldDB" id="A0A4Q1SJD2"/>
<dbReference type="SMART" id="SM00028">
    <property type="entry name" value="TPR"/>
    <property type="match status" value="8"/>
</dbReference>
<dbReference type="Gene3D" id="1.25.40.10">
    <property type="entry name" value="Tetratricopeptide repeat domain"/>
    <property type="match status" value="3"/>
</dbReference>
<dbReference type="Proteomes" id="UP000290253">
    <property type="component" value="Unassembled WGS sequence"/>
</dbReference>
<dbReference type="EMBL" id="SDMK01000001">
    <property type="protein sequence ID" value="RXS97736.1"/>
    <property type="molecule type" value="Genomic_DNA"/>
</dbReference>
<organism evidence="4 5">
    <name type="scientific">Silvibacterium dinghuense</name>
    <dbReference type="NCBI Taxonomy" id="1560006"/>
    <lineage>
        <taxon>Bacteria</taxon>
        <taxon>Pseudomonadati</taxon>
        <taxon>Acidobacteriota</taxon>
        <taxon>Terriglobia</taxon>
        <taxon>Terriglobales</taxon>
        <taxon>Acidobacteriaceae</taxon>
        <taxon>Silvibacterium</taxon>
    </lineage>
</organism>
<keyword evidence="1" id="KW-0677">Repeat</keyword>
<evidence type="ECO:0000256" key="3">
    <source>
        <dbReference type="PROSITE-ProRule" id="PRU00339"/>
    </source>
</evidence>
<name>A0A4Q1SJD2_9BACT</name>
<feature type="repeat" description="TPR" evidence="3">
    <location>
        <begin position="749"/>
        <end position="782"/>
    </location>
</feature>
<keyword evidence="2 3" id="KW-0802">TPR repeat</keyword>
<evidence type="ECO:0000256" key="1">
    <source>
        <dbReference type="ARBA" id="ARBA00022737"/>
    </source>
</evidence>